<sequence>MDLLTLSESFITKKISPRESVEQCLRNINDNSIYNAFITICEEEALEEACCAEEEISKGNIRGPLHGVPVAIKDVIFTDGIRTTMGSKIFEDFVPKFNATVVQKLKDAGAIIIGKTHTHEFAYGPTGDRSLIGPCRNPYNPNKITGGSSGGSAVAVSKDMAYVALGSDTGGSIRIPAAACGVVGMKPTFGLVSKYGVYSTAYTLDHIGPMTKKVKDNAAMLNILAGYDTNDPYSLHKTKEDYTRFIGRSISGKKIALPSYYFQNIDLEVSKAIEKVIKVYQDLGAFIEEVEIQEIEDIAKYQVITIQAEAHAVHETNIQTRGSEYDEEVFERLQYSKNLPAYQYVIAQQKRMELTNKFNEIFNNVDILLTPTLPILPTDINQREVMIGTHSETVRSAVLRLTAPTNYTGNPGLSIPCGLSKSGLPIGFQLIGKHGSEAILYQFGAAYQQQTKS</sequence>
<dbReference type="SUPFAM" id="SSF75304">
    <property type="entry name" value="Amidase signature (AS) enzymes"/>
    <property type="match status" value="1"/>
</dbReference>
<evidence type="ECO:0000313" key="3">
    <source>
        <dbReference type="Proteomes" id="UP001230005"/>
    </source>
</evidence>
<keyword evidence="2" id="KW-0436">Ligase</keyword>
<dbReference type="EC" id="6.3.5.7" evidence="2"/>
<dbReference type="RefSeq" id="WP_307330441.1">
    <property type="nucleotide sequence ID" value="NZ_JAUSUG010000023.1"/>
</dbReference>
<dbReference type="Pfam" id="PF01425">
    <property type="entry name" value="Amidase"/>
    <property type="match status" value="1"/>
</dbReference>
<dbReference type="GO" id="GO:0050567">
    <property type="term" value="F:glutaminyl-tRNA synthase (glutamine-hydrolyzing) activity"/>
    <property type="evidence" value="ECO:0007669"/>
    <property type="project" value="UniProtKB-EC"/>
</dbReference>
<gene>
    <name evidence="2" type="ORF">J2S74_004604</name>
</gene>
<proteinExistence type="predicted"/>
<dbReference type="EMBL" id="JAUSUG010000023">
    <property type="protein sequence ID" value="MDQ0257158.1"/>
    <property type="molecule type" value="Genomic_DNA"/>
</dbReference>
<comment type="caution">
    <text evidence="2">The sequence shown here is derived from an EMBL/GenBank/DDBJ whole genome shotgun (WGS) entry which is preliminary data.</text>
</comment>
<name>A0ABU0A0Z8_9BACI</name>
<dbReference type="PROSITE" id="PS00571">
    <property type="entry name" value="AMIDASES"/>
    <property type="match status" value="1"/>
</dbReference>
<dbReference type="EC" id="6.3.5.6" evidence="2"/>
<feature type="domain" description="Amidase" evidence="1">
    <location>
        <begin position="19"/>
        <end position="438"/>
    </location>
</feature>
<dbReference type="Gene3D" id="3.90.1300.10">
    <property type="entry name" value="Amidase signature (AS) domain"/>
    <property type="match status" value="1"/>
</dbReference>
<dbReference type="GO" id="GO:0050566">
    <property type="term" value="F:asparaginyl-tRNA synthase (glutamine-hydrolyzing) activity"/>
    <property type="evidence" value="ECO:0007669"/>
    <property type="project" value="UniProtKB-EC"/>
</dbReference>
<evidence type="ECO:0000313" key="2">
    <source>
        <dbReference type="EMBL" id="MDQ0257158.1"/>
    </source>
</evidence>
<dbReference type="PANTHER" id="PTHR11895:SF176">
    <property type="entry name" value="AMIDASE AMID-RELATED"/>
    <property type="match status" value="1"/>
</dbReference>
<keyword evidence="3" id="KW-1185">Reference proteome</keyword>
<reference evidence="2 3" key="1">
    <citation type="submission" date="2023-07" db="EMBL/GenBank/DDBJ databases">
        <title>Genomic Encyclopedia of Type Strains, Phase IV (KMG-IV): sequencing the most valuable type-strain genomes for metagenomic binning, comparative biology and taxonomic classification.</title>
        <authorList>
            <person name="Goeker M."/>
        </authorList>
    </citation>
    <scope>NUCLEOTIDE SEQUENCE [LARGE SCALE GENOMIC DNA]</scope>
    <source>
        <strain evidence="2 3">DSM 9768</strain>
    </source>
</reference>
<evidence type="ECO:0000259" key="1">
    <source>
        <dbReference type="Pfam" id="PF01425"/>
    </source>
</evidence>
<dbReference type="InterPro" id="IPR020556">
    <property type="entry name" value="Amidase_CS"/>
</dbReference>
<dbReference type="InterPro" id="IPR036928">
    <property type="entry name" value="AS_sf"/>
</dbReference>
<accession>A0ABU0A0Z8</accession>
<protein>
    <submittedName>
        <fullName evidence="2">Aspartyl-tRNA(Asn)/glutamyl-tRNA(Gln) amidotransferase subunit A</fullName>
        <ecNumber evidence="2">6.3.5.6</ecNumber>
        <ecNumber evidence="2">6.3.5.7</ecNumber>
    </submittedName>
</protein>
<dbReference type="Proteomes" id="UP001230005">
    <property type="component" value="Unassembled WGS sequence"/>
</dbReference>
<dbReference type="InterPro" id="IPR000120">
    <property type="entry name" value="Amidase"/>
</dbReference>
<dbReference type="PANTHER" id="PTHR11895">
    <property type="entry name" value="TRANSAMIDASE"/>
    <property type="match status" value="1"/>
</dbReference>
<dbReference type="InterPro" id="IPR023631">
    <property type="entry name" value="Amidase_dom"/>
</dbReference>
<organism evidence="2 3">
    <name type="scientific">Evansella vedderi</name>
    <dbReference type="NCBI Taxonomy" id="38282"/>
    <lineage>
        <taxon>Bacteria</taxon>
        <taxon>Bacillati</taxon>
        <taxon>Bacillota</taxon>
        <taxon>Bacilli</taxon>
        <taxon>Bacillales</taxon>
        <taxon>Bacillaceae</taxon>
        <taxon>Evansella</taxon>
    </lineage>
</organism>